<dbReference type="GO" id="GO:0006986">
    <property type="term" value="P:response to unfolded protein"/>
    <property type="evidence" value="ECO:0007669"/>
    <property type="project" value="InterPro"/>
</dbReference>
<dbReference type="PANTHER" id="PTHR12740">
    <property type="entry name" value="JNK1/MAPK8-ASSOCIATED MEMBRANE PROTEIN"/>
    <property type="match status" value="1"/>
</dbReference>
<evidence type="ECO:0000313" key="2">
    <source>
        <dbReference type="EMBL" id="CAF4359795.1"/>
    </source>
</evidence>
<keyword evidence="1" id="KW-0472">Membrane</keyword>
<dbReference type="GO" id="GO:0016020">
    <property type="term" value="C:membrane"/>
    <property type="evidence" value="ECO:0007669"/>
    <property type="project" value="InterPro"/>
</dbReference>
<accession>A0A820LMC6</accession>
<organism evidence="2 3">
    <name type="scientific">Adineta steineri</name>
    <dbReference type="NCBI Taxonomy" id="433720"/>
    <lineage>
        <taxon>Eukaryota</taxon>
        <taxon>Metazoa</taxon>
        <taxon>Spiralia</taxon>
        <taxon>Gnathifera</taxon>
        <taxon>Rotifera</taxon>
        <taxon>Eurotatoria</taxon>
        <taxon>Bdelloidea</taxon>
        <taxon>Adinetida</taxon>
        <taxon>Adinetidae</taxon>
        <taxon>Adineta</taxon>
    </lineage>
</organism>
<name>A0A820LMC6_9BILA</name>
<proteinExistence type="predicted"/>
<dbReference type="AlphaFoldDB" id="A0A820LMC6"/>
<dbReference type="EMBL" id="CAJOBB010019593">
    <property type="protein sequence ID" value="CAF4359795.1"/>
    <property type="molecule type" value="Genomic_DNA"/>
</dbReference>
<keyword evidence="1" id="KW-0812">Transmembrane</keyword>
<dbReference type="GO" id="GO:0036503">
    <property type="term" value="P:ERAD pathway"/>
    <property type="evidence" value="ECO:0007669"/>
    <property type="project" value="TreeGrafter"/>
</dbReference>
<comment type="caution">
    <text evidence="2">The sequence shown here is derived from an EMBL/GenBank/DDBJ whole genome shotgun (WGS) entry which is preliminary data.</text>
</comment>
<feature type="transmembrane region" description="Helical" evidence="1">
    <location>
        <begin position="6"/>
        <end position="23"/>
    </location>
</feature>
<dbReference type="InterPro" id="IPR008485">
    <property type="entry name" value="JAMP"/>
</dbReference>
<dbReference type="Pfam" id="PF05571">
    <property type="entry name" value="JAMP"/>
    <property type="match status" value="1"/>
</dbReference>
<sequence>QTILYFLSILEILLAFIFTLLTFPPIGTLTMNVCQVKLLSDFYPMFHNPIVNYRKKLRCSYEVVYPLQSAIFVLYTLTIDSGYDCK</sequence>
<reference evidence="2" key="1">
    <citation type="submission" date="2021-02" db="EMBL/GenBank/DDBJ databases">
        <authorList>
            <person name="Nowell W R."/>
        </authorList>
    </citation>
    <scope>NUCLEOTIDE SEQUENCE</scope>
</reference>
<evidence type="ECO:0000256" key="1">
    <source>
        <dbReference type="SAM" id="Phobius"/>
    </source>
</evidence>
<evidence type="ECO:0000313" key="3">
    <source>
        <dbReference type="Proteomes" id="UP000663868"/>
    </source>
</evidence>
<protein>
    <submittedName>
        <fullName evidence="2">Uncharacterized protein</fullName>
    </submittedName>
</protein>
<feature type="non-terminal residue" evidence="2">
    <location>
        <position position="1"/>
    </location>
</feature>
<dbReference type="PANTHER" id="PTHR12740:SF4">
    <property type="entry name" value="JNK1_MAPK8-ASSOCIATED MEMBRANE PROTEIN"/>
    <property type="match status" value="1"/>
</dbReference>
<dbReference type="Proteomes" id="UP000663868">
    <property type="component" value="Unassembled WGS sequence"/>
</dbReference>
<dbReference type="GO" id="GO:0031625">
    <property type="term" value="F:ubiquitin protein ligase binding"/>
    <property type="evidence" value="ECO:0007669"/>
    <property type="project" value="TreeGrafter"/>
</dbReference>
<gene>
    <name evidence="2" type="ORF">KXQ929_LOCUS48746</name>
</gene>
<keyword evidence="1" id="KW-1133">Transmembrane helix</keyword>